<feature type="binding site" evidence="7">
    <location>
        <position position="444"/>
    </location>
    <ligand>
        <name>[4Fe-4S] cluster</name>
        <dbReference type="ChEBI" id="CHEBI:49883"/>
        <label>4</label>
    </ligand>
</feature>
<evidence type="ECO:0000313" key="9">
    <source>
        <dbReference type="EMBL" id="KON30654.1"/>
    </source>
</evidence>
<dbReference type="InterPro" id="IPR016099">
    <property type="entry name" value="Prismane-like_a/b-sand"/>
</dbReference>
<feature type="binding site" evidence="7">
    <location>
        <position position="85"/>
    </location>
    <ligand>
        <name>[4Fe-4S] cluster</name>
        <dbReference type="ChEBI" id="CHEBI:49883"/>
        <label>2</label>
    </ligand>
</feature>
<comment type="subunit">
    <text evidence="7">Heterotetramer of two alpha and two epsilon subunits. The ACDS complex is made up of alpha, epsilon, beta, gamma and delta subunits with a probable stoichiometry of (alpha(2)epsilon(2))(4)-beta(8)-(gamma(1)delta(1))(8).</text>
</comment>
<protein>
    <recommendedName>
        <fullName evidence="7">Acetyl-CoA decarbonylase/synthase complex subunit alpha</fullName>
        <shortName evidence="7">ACDS complex subunit alpha</shortName>
        <ecNumber evidence="7">1.2.7.4</ecNumber>
    </recommendedName>
    <alternativeName>
        <fullName evidence="7">ACDS complex carbon monoxide dehydrogenase subunit alpha</fullName>
        <shortName evidence="7">ACDS CODH subunit alpha</shortName>
    </alternativeName>
</protein>
<feature type="binding site" evidence="7">
    <location>
        <position position="438"/>
    </location>
    <ligand>
        <name>[4Fe-4S] cluster</name>
        <dbReference type="ChEBI" id="CHEBI:49883"/>
        <label>4</label>
    </ligand>
</feature>
<feature type="binding site" evidence="7">
    <location>
        <position position="309"/>
    </location>
    <ligand>
        <name>[Ni-4Fe-4S] cluster</name>
        <dbReference type="ChEBI" id="CHEBI:47739"/>
    </ligand>
</feature>
<evidence type="ECO:0000256" key="6">
    <source>
        <dbReference type="ARBA" id="ARBA00023014"/>
    </source>
</evidence>
<dbReference type="PANTHER" id="PTHR30109:SF6">
    <property type="entry name" value="ACETYL-COA DECARBONYLASE_SYNTHASE COMPLEX SUBUNIT ALPHA"/>
    <property type="match status" value="1"/>
</dbReference>
<dbReference type="PANTHER" id="PTHR30109">
    <property type="entry name" value="HYDROXYLAMINE REDUCTASE"/>
    <property type="match status" value="1"/>
</dbReference>
<comment type="domain">
    <text evidence="7">Cluster B is an all-cysteinyl-liganded 4Fe-4S cluster; cluster C is a mixed Ni-Fe-S cluster which is the active site of CO oxidation. Cluster D is also an all-cysteinyl-liganded 4Fe-4S cluster that bridges the two subunits of the CODH dimer. Contains two additional 4Fe-4S clusters, dubbed E and F, that probably transport electrons from ferredoxin to the B cluster.</text>
</comment>
<dbReference type="AlphaFoldDB" id="A0A0M0BQC8"/>
<dbReference type="PATRIC" id="fig|1685127.3.peg.958"/>
<feature type="binding site" evidence="7">
    <location>
        <position position="400"/>
    </location>
    <ligand>
        <name>[4Fe-4S] cluster</name>
        <dbReference type="ChEBI" id="CHEBI:49883"/>
        <label>3</label>
    </ligand>
</feature>
<dbReference type="SUPFAM" id="SSF56821">
    <property type="entry name" value="Prismane protein-like"/>
    <property type="match status" value="1"/>
</dbReference>
<keyword evidence="6 7" id="KW-0411">Iron-sulfur</keyword>
<dbReference type="Gene3D" id="3.40.50.2030">
    <property type="match status" value="2"/>
</dbReference>
<dbReference type="Pfam" id="PF03063">
    <property type="entry name" value="Prismane"/>
    <property type="match status" value="2"/>
</dbReference>
<feature type="binding site" evidence="7">
    <location>
        <position position="75"/>
    </location>
    <ligand>
        <name>[4Fe-4S] cluster</name>
        <dbReference type="ChEBI" id="CHEBI:49883"/>
        <label>2</label>
    </ligand>
</feature>
<comment type="cofactor">
    <cofactor evidence="7">
        <name>[4Fe-4S] cluster</name>
        <dbReference type="ChEBI" id="CHEBI:49883"/>
    </cofactor>
    <text evidence="7">Binds 7 [4Fe-4S] clusters per heterotetramer.</text>
</comment>
<dbReference type="EMBL" id="LFWZ01000025">
    <property type="protein sequence ID" value="KON30654.1"/>
    <property type="molecule type" value="Genomic_DNA"/>
</dbReference>
<dbReference type="NCBIfam" id="TIGR00314">
    <property type="entry name" value="cdhA"/>
    <property type="match status" value="1"/>
</dbReference>
<dbReference type="InterPro" id="IPR004460">
    <property type="entry name" value="CdhA"/>
</dbReference>
<evidence type="ECO:0000256" key="4">
    <source>
        <dbReference type="ARBA" id="ARBA00023002"/>
    </source>
</evidence>
<sequence>MRLKIDELSSSLGTFKGLEIEVGRIFEEDWEEPVGPTPFPSVGTLRSWDLKLLGKYRPFYMPFCDLCCLCTFGKCDLTGDKRGACGITMAGQQSRIVLIACCIGASTHAAHARHMLDHLIEEYGRDVPLDVALNTNVEAPNIRLVCGIRPKTLRDLEDALDYVETQLVQLVAATHTGQEGDNLDFESKAFHAGMLDHVAMEVADIAQIAALGMPKGVPDAPVTQLGFGSIDTSKTVIMCIGHNVLPSVDIIDYLMDHDLFGEVEVGGLCCTAHDNSRYDRRAKIIGPISWQLRFIRSGIPDVIVVDEQCLRTDVLLEAEGIGVPVVATSEKSCLGLVDRTGDDPDVIVGDLVEGRVPGVLIVDPRKVGEVVVKTALKVGPRRAGFKAMTREMVAEMAKKCRSCMECVRACPNNLPVMDAVHAAAQGDFEPLAELYHRCVGCGRCESACPVDFPIITFINKGAEEAIMDEKFPIRVGRGAIQDVEIREVGRAIVFGEIPGVVALVGCANYPAGGSDVARIAEEFLRRRFIVVTTGCSAMDIAMTRDEDGLNLYEKYSGNFDAGGLVNIGSCVSNAHITGAAIKIANIFAKRPLRANYEEIADYIHNRVGAVGVAWGAMSQKAASIAAGCWRLGIPVVVGPHGSKYRRMLLGRKEREEDWKVYDARTGDEVYVGPAPEHLFYAAETAEEAMVMIAKLSMRPNDTSKGRAVKLSHYIDLHQRHYGCMPDDLHLYVRREADVPFTMRDEIMEALGRAGWAEERIAMPDPTMLDRLVRGRG</sequence>
<evidence type="ECO:0000256" key="1">
    <source>
        <dbReference type="ARBA" id="ARBA00022596"/>
    </source>
</evidence>
<dbReference type="Gene3D" id="1.10.8.190">
    <property type="entry name" value="Carbon monoxide dehydrogenase alpha subunit. Chain M, domain 1"/>
    <property type="match status" value="1"/>
</dbReference>
<evidence type="ECO:0000256" key="2">
    <source>
        <dbReference type="ARBA" id="ARBA00022723"/>
    </source>
</evidence>
<dbReference type="InterPro" id="IPR017900">
    <property type="entry name" value="4Fe4S_Fe_S_CS"/>
</dbReference>
<keyword evidence="7" id="KW-0004">4Fe-4S</keyword>
<keyword evidence="4 7" id="KW-0560">Oxidoreductase</keyword>
<dbReference type="GO" id="GO:0006084">
    <property type="term" value="P:acetyl-CoA metabolic process"/>
    <property type="evidence" value="ECO:0007669"/>
    <property type="project" value="InterPro"/>
</dbReference>
<comment type="catalytic activity">
    <reaction evidence="7">
        <text>CO + 2 oxidized [2Fe-2S]-[ferredoxin] + H2O = 2 reduced [2Fe-2S]-[ferredoxin] + CO2 + 2 H(+)</text>
        <dbReference type="Rhea" id="RHEA:21040"/>
        <dbReference type="Rhea" id="RHEA-COMP:10000"/>
        <dbReference type="Rhea" id="RHEA-COMP:10001"/>
        <dbReference type="ChEBI" id="CHEBI:15377"/>
        <dbReference type="ChEBI" id="CHEBI:15378"/>
        <dbReference type="ChEBI" id="CHEBI:16526"/>
        <dbReference type="ChEBI" id="CHEBI:17245"/>
        <dbReference type="ChEBI" id="CHEBI:33737"/>
        <dbReference type="ChEBI" id="CHEBI:33738"/>
        <dbReference type="EC" id="1.2.7.4"/>
    </reaction>
</comment>
<evidence type="ECO:0000256" key="3">
    <source>
        <dbReference type="ARBA" id="ARBA00022737"/>
    </source>
</evidence>
<feature type="binding site" evidence="7">
    <location>
        <position position="68"/>
    </location>
    <ligand>
        <name>[4Fe-4S] cluster</name>
        <dbReference type="ChEBI" id="CHEBI:49883"/>
        <label>1</label>
        <note>ligand shared between dimeric partners</note>
    </ligand>
</feature>
<evidence type="ECO:0000313" key="10">
    <source>
        <dbReference type="Proteomes" id="UP000037210"/>
    </source>
</evidence>
<dbReference type="InterPro" id="IPR011254">
    <property type="entry name" value="Prismane-like_sf"/>
</dbReference>
<keyword evidence="2 7" id="KW-0479">Metal-binding</keyword>
<dbReference type="GO" id="GO:0004601">
    <property type="term" value="F:peroxidase activity"/>
    <property type="evidence" value="ECO:0007669"/>
    <property type="project" value="TreeGrafter"/>
</dbReference>
<dbReference type="PROSITE" id="PS00198">
    <property type="entry name" value="4FE4S_FER_1"/>
    <property type="match status" value="1"/>
</dbReference>
<comment type="similarity">
    <text evidence="7">Belongs to the Ni-containing carbon monoxide dehydrogenase family.</text>
</comment>
<dbReference type="GO" id="GO:0043885">
    <property type="term" value="F:anaerobic carbon-monoxide dehydrogenase activity"/>
    <property type="evidence" value="ECO:0007669"/>
    <property type="project" value="UniProtKB-UniRule"/>
</dbReference>
<dbReference type="InterPro" id="IPR017896">
    <property type="entry name" value="4Fe4S_Fe-S-bd"/>
</dbReference>
<comment type="caution">
    <text evidence="9">The sequence shown here is derived from an EMBL/GenBank/DDBJ whole genome shotgun (WGS) entry which is preliminary data.</text>
</comment>
<feature type="binding site" evidence="7">
    <location>
        <position position="108"/>
    </location>
    <ligand>
        <name>CO</name>
        <dbReference type="ChEBI" id="CHEBI:17245"/>
    </ligand>
</feature>
<keyword evidence="5 7" id="KW-0408">Iron</keyword>
<feature type="binding site" evidence="7">
    <location>
        <position position="535"/>
    </location>
    <ligand>
        <name>[Ni-4Fe-4S] cluster</name>
        <dbReference type="ChEBI" id="CHEBI:47739"/>
    </ligand>
</feature>
<feature type="binding site" evidence="7">
    <location>
        <position position="242"/>
    </location>
    <ligand>
        <name>[Ni-4Fe-4S] cluster</name>
        <dbReference type="ChEBI" id="CHEBI:47739"/>
    </ligand>
</feature>
<feature type="domain" description="4Fe-4S ferredoxin-type" evidence="8">
    <location>
        <begin position="428"/>
        <end position="460"/>
    </location>
</feature>
<dbReference type="InterPro" id="IPR004137">
    <property type="entry name" value="HCP/CODH"/>
</dbReference>
<feature type="binding site" evidence="7">
    <location>
        <position position="410"/>
    </location>
    <ligand>
        <name>[4Fe-4S] cluster</name>
        <dbReference type="ChEBI" id="CHEBI:49883"/>
        <label>4</label>
    </ligand>
</feature>
<feature type="binding site" evidence="7">
    <location>
        <position position="67"/>
    </location>
    <ligand>
        <name>[4Fe-4S] cluster</name>
        <dbReference type="ChEBI" id="CHEBI:49883"/>
        <label>2</label>
    </ligand>
</feature>
<dbReference type="HAMAP" id="MF_01137">
    <property type="entry name" value="CdhA"/>
    <property type="match status" value="1"/>
</dbReference>
<proteinExistence type="inferred from homology"/>
<comment type="cofactor">
    <cofactor evidence="7">
        <name>[Ni-4Fe-4S] cluster</name>
        <dbReference type="ChEBI" id="CHEBI:47739"/>
    </cofactor>
    <text evidence="7">Binds 2 [Ni-4Fe-4S] clusters per heterotetramer.</text>
</comment>
<gene>
    <name evidence="7" type="primary">cdhA</name>
    <name evidence="9" type="ORF">AC482_03375</name>
</gene>
<name>A0A0M0BQC8_9ARCH</name>
<feature type="binding site" evidence="7">
    <location>
        <position position="506"/>
    </location>
    <ligand>
        <name>[Ni-4Fe-4S] cluster</name>
        <dbReference type="ChEBI" id="CHEBI:47739"/>
    </ligand>
</feature>
<accession>A0A0M0BQC8</accession>
<dbReference type="GO" id="GO:0051539">
    <property type="term" value="F:4 iron, 4 sulfur cluster binding"/>
    <property type="evidence" value="ECO:0007669"/>
    <property type="project" value="UniProtKB-KW"/>
</dbReference>
<dbReference type="GO" id="GO:0050418">
    <property type="term" value="F:hydroxylamine reductase activity"/>
    <property type="evidence" value="ECO:0007669"/>
    <property type="project" value="TreeGrafter"/>
</dbReference>
<dbReference type="PROSITE" id="PS51379">
    <property type="entry name" value="4FE4S_FER_2"/>
    <property type="match status" value="2"/>
</dbReference>
<evidence type="ECO:0000259" key="8">
    <source>
        <dbReference type="PROSITE" id="PS51379"/>
    </source>
</evidence>
<organism evidence="9 10">
    <name type="scientific">miscellaneous Crenarchaeota group-15 archaeon DG-45</name>
    <dbReference type="NCBI Taxonomy" id="1685127"/>
    <lineage>
        <taxon>Archaea</taxon>
        <taxon>Candidatus Bathyarchaeota</taxon>
        <taxon>MCG-15</taxon>
    </lineage>
</organism>
<dbReference type="SUPFAM" id="SSF46548">
    <property type="entry name" value="alpha-helical ferredoxin"/>
    <property type="match status" value="1"/>
</dbReference>
<feature type="binding site" evidence="7">
    <location>
        <position position="448"/>
    </location>
    <ligand>
        <name>[4Fe-4S] cluster</name>
        <dbReference type="ChEBI" id="CHEBI:49883"/>
        <label>3</label>
    </ligand>
</feature>
<feature type="binding site" evidence="7">
    <location>
        <position position="64"/>
    </location>
    <ligand>
        <name>[4Fe-4S] cluster</name>
        <dbReference type="ChEBI" id="CHEBI:49883"/>
        <label>1</label>
        <note>ligand shared between dimeric partners</note>
    </ligand>
</feature>
<feature type="binding site" evidence="7">
    <location>
        <position position="570"/>
    </location>
    <ligand>
        <name>[Ni-4Fe-4S] cluster</name>
        <dbReference type="ChEBI" id="CHEBI:47739"/>
    </ligand>
</feature>
<evidence type="ECO:0000256" key="7">
    <source>
        <dbReference type="HAMAP-Rule" id="MF_01137"/>
    </source>
</evidence>
<dbReference type="GO" id="GO:0042542">
    <property type="term" value="P:response to hydrogen peroxide"/>
    <property type="evidence" value="ECO:0007669"/>
    <property type="project" value="TreeGrafter"/>
</dbReference>
<feature type="domain" description="4Fe-4S ferredoxin-type" evidence="8">
    <location>
        <begin position="390"/>
        <end position="420"/>
    </location>
</feature>
<dbReference type="EC" id="1.2.7.4" evidence="7"/>
<comment type="function">
    <text evidence="7">Part of the ACDS complex that catalyzes the reversible cleavage of acetyl-CoA, allowing autotrophic growth from CO(2). The alpha-epsilon subcomponent functions as a carbon monoxide dehydrogenase.</text>
</comment>
<feature type="binding site" evidence="7">
    <location>
        <position position="406"/>
    </location>
    <ligand>
        <name>[4Fe-4S] cluster</name>
        <dbReference type="ChEBI" id="CHEBI:49883"/>
        <label>3</label>
    </ligand>
</feature>
<evidence type="ECO:0000256" key="5">
    <source>
        <dbReference type="ARBA" id="ARBA00023004"/>
    </source>
</evidence>
<dbReference type="Pfam" id="PF00037">
    <property type="entry name" value="Fer4"/>
    <property type="match status" value="1"/>
</dbReference>
<feature type="binding site" evidence="7">
    <location>
        <position position="403"/>
    </location>
    <ligand>
        <name>[4Fe-4S] cluster</name>
        <dbReference type="ChEBI" id="CHEBI:49883"/>
        <label>3</label>
    </ligand>
</feature>
<feature type="binding site" evidence="7">
    <location>
        <position position="270"/>
    </location>
    <ligand>
        <name>[Ni-4Fe-4S] cluster</name>
        <dbReference type="ChEBI" id="CHEBI:47739"/>
    </ligand>
</feature>
<dbReference type="Proteomes" id="UP000037210">
    <property type="component" value="Unassembled WGS sequence"/>
</dbReference>
<dbReference type="Gene3D" id="3.30.70.20">
    <property type="match status" value="1"/>
</dbReference>
<dbReference type="GO" id="GO:0005506">
    <property type="term" value="F:iron ion binding"/>
    <property type="evidence" value="ECO:0007669"/>
    <property type="project" value="UniProtKB-UniRule"/>
</dbReference>
<keyword evidence="1 7" id="KW-0533">Nickel</keyword>
<feature type="binding site" evidence="7">
    <location>
        <position position="70"/>
    </location>
    <ligand>
        <name>[4Fe-4S] cluster</name>
        <dbReference type="ChEBI" id="CHEBI:49883"/>
        <label>2</label>
    </ligand>
</feature>
<feature type="binding site" evidence="7">
    <location>
        <position position="441"/>
    </location>
    <ligand>
        <name>[4Fe-4S] cluster</name>
        <dbReference type="ChEBI" id="CHEBI:49883"/>
        <label>4</label>
    </ligand>
</feature>
<dbReference type="GO" id="GO:0016151">
    <property type="term" value="F:nickel cation binding"/>
    <property type="evidence" value="ECO:0007669"/>
    <property type="project" value="UniProtKB-UniRule"/>
</dbReference>
<keyword evidence="3" id="KW-0677">Repeat</keyword>
<reference evidence="9 10" key="1">
    <citation type="submission" date="2015-06" db="EMBL/GenBank/DDBJ databases">
        <title>New insights into the roles of widespread benthic archaea in carbon and nitrogen cycling.</title>
        <authorList>
            <person name="Lazar C.S."/>
            <person name="Baker B.J."/>
            <person name="Seitz K.W."/>
            <person name="Hyde A.S."/>
            <person name="Dick G.J."/>
            <person name="Hinrichs K.-U."/>
            <person name="Teske A.P."/>
        </authorList>
    </citation>
    <scope>NUCLEOTIDE SEQUENCE [LARGE SCALE GENOMIC DNA]</scope>
    <source>
        <strain evidence="9">DG-45</strain>
    </source>
</reference>